<evidence type="ECO:0000313" key="2">
    <source>
        <dbReference type="EMBL" id="KRY83169.1"/>
    </source>
</evidence>
<accession>A0A0V1FBM1</accession>
<name>A0A0V1FBM1_TRIPS</name>
<protein>
    <recommendedName>
        <fullName evidence="4">Secreted protein</fullName>
    </recommendedName>
</protein>
<feature type="signal peptide" evidence="1">
    <location>
        <begin position="1"/>
        <end position="19"/>
    </location>
</feature>
<dbReference type="Proteomes" id="UP000054995">
    <property type="component" value="Unassembled WGS sequence"/>
</dbReference>
<feature type="chain" id="PRO_5006877857" description="Secreted protein" evidence="1">
    <location>
        <begin position="20"/>
        <end position="78"/>
    </location>
</feature>
<proteinExistence type="predicted"/>
<gene>
    <name evidence="2" type="ORF">T4D_3482</name>
</gene>
<keyword evidence="1" id="KW-0732">Signal</keyword>
<comment type="caution">
    <text evidence="2">The sequence shown here is derived from an EMBL/GenBank/DDBJ whole genome shotgun (WGS) entry which is preliminary data.</text>
</comment>
<evidence type="ECO:0000256" key="1">
    <source>
        <dbReference type="SAM" id="SignalP"/>
    </source>
</evidence>
<evidence type="ECO:0000313" key="3">
    <source>
        <dbReference type="Proteomes" id="UP000054995"/>
    </source>
</evidence>
<dbReference type="AlphaFoldDB" id="A0A0V1FBM1"/>
<dbReference type="EMBL" id="JYDT01000148">
    <property type="protein sequence ID" value="KRY83169.1"/>
    <property type="molecule type" value="Genomic_DNA"/>
</dbReference>
<evidence type="ECO:0008006" key="4">
    <source>
        <dbReference type="Google" id="ProtNLM"/>
    </source>
</evidence>
<organism evidence="2 3">
    <name type="scientific">Trichinella pseudospiralis</name>
    <name type="common">Parasitic roundworm</name>
    <dbReference type="NCBI Taxonomy" id="6337"/>
    <lineage>
        <taxon>Eukaryota</taxon>
        <taxon>Metazoa</taxon>
        <taxon>Ecdysozoa</taxon>
        <taxon>Nematoda</taxon>
        <taxon>Enoplea</taxon>
        <taxon>Dorylaimia</taxon>
        <taxon>Trichinellida</taxon>
        <taxon>Trichinellidae</taxon>
        <taxon>Trichinella</taxon>
    </lineage>
</organism>
<sequence length="78" mass="8780">MSLFIGIARLVSLFLGMKSTLLLLKAAFSPTDDVESVSQLQFCSCERQTTGKTFEKGSRNRFHRHSFASDYSRVTTVE</sequence>
<reference evidence="2 3" key="1">
    <citation type="submission" date="2015-01" db="EMBL/GenBank/DDBJ databases">
        <title>Evolution of Trichinella species and genotypes.</title>
        <authorList>
            <person name="Korhonen P.K."/>
            <person name="Edoardo P."/>
            <person name="Giuseppe L.R."/>
            <person name="Gasser R.B."/>
        </authorList>
    </citation>
    <scope>NUCLEOTIDE SEQUENCE [LARGE SCALE GENOMIC DNA]</scope>
    <source>
        <strain evidence="2">ISS470</strain>
    </source>
</reference>
<keyword evidence="3" id="KW-1185">Reference proteome</keyword>